<protein>
    <submittedName>
        <fullName evidence="5">Non-ribosomal peptide synthetase</fullName>
    </submittedName>
</protein>
<name>A0A938YIL0_9ACTN</name>
<sequence length="628" mass="65448">MTSAPDRPAAVLDELVVPGPTADLADRLDAVTAARPDAEAVTSPGESWTYAEVTATARRWARALRGHLADEPADRPVALAVEPTASAVVALLAVILSGRPVVPVDPMLPVERAALIRELSGGVPMDVAEVRQLGETDGAPEADLPTAGIDDPAVIFFTSGSTGRPKGLVHSHGAWLNQAYETRLALDLTPDDRLSLILPVSFGAGLDVLFMGLLNGATVCVYDPRVLGVGGLHAWLQEQRVTTVHGTPALLRAVLDHLPDGAPMKGVRLVTSCGEAIHSSQVEAIRARLDPGGRFTGVSGASEIGNLAFHRLDPDRPVPVGLLPVGRPAANKTIEVVDEAGVPVVVGATGEVAITSRFLARGYFGDPEQTAARFVRHPDGTTTYRGGDLGRWDADGVLHLLGRADAAVKVGGYLVEPAEVEAALLAFPEIREAVVSAVRPTDAVDGARTRLLAHVVPVETNQPVTPASVRRALRDRLPSWMVPAEVVMVPALPRNERGKIDRRALPTPPAPAAVDPAPGTETVIAAVWAQVLGLDRVGATDDFWALGGDSLAVEEMLAGVGTATGVGITTADAAATATVRELAALVDTRAGAAARVRTDVAGRLGRVAQAARAPRRPRRGAPSPQPPT</sequence>
<dbReference type="InterPro" id="IPR036736">
    <property type="entry name" value="ACP-like_sf"/>
</dbReference>
<keyword evidence="1" id="KW-0596">Phosphopantetheine</keyword>
<keyword evidence="2" id="KW-0597">Phosphoprotein</keyword>
<dbReference type="Pfam" id="PF00550">
    <property type="entry name" value="PP-binding"/>
    <property type="match status" value="1"/>
</dbReference>
<comment type="caution">
    <text evidence="5">The sequence shown here is derived from an EMBL/GenBank/DDBJ whole genome shotgun (WGS) entry which is preliminary data.</text>
</comment>
<dbReference type="Proteomes" id="UP000663792">
    <property type="component" value="Unassembled WGS sequence"/>
</dbReference>
<dbReference type="RefSeq" id="WP_205261931.1">
    <property type="nucleotide sequence ID" value="NZ_JAERWK010000021.1"/>
</dbReference>
<feature type="non-terminal residue" evidence="5">
    <location>
        <position position="628"/>
    </location>
</feature>
<dbReference type="PANTHER" id="PTHR45527:SF1">
    <property type="entry name" value="FATTY ACID SYNTHASE"/>
    <property type="match status" value="1"/>
</dbReference>
<dbReference type="InterPro" id="IPR020806">
    <property type="entry name" value="PKS_PP-bd"/>
</dbReference>
<dbReference type="AlphaFoldDB" id="A0A938YIL0"/>
<dbReference type="GO" id="GO:0043041">
    <property type="term" value="P:amino acid activation for nonribosomal peptide biosynthetic process"/>
    <property type="evidence" value="ECO:0007669"/>
    <property type="project" value="TreeGrafter"/>
</dbReference>
<dbReference type="GO" id="GO:0005737">
    <property type="term" value="C:cytoplasm"/>
    <property type="evidence" value="ECO:0007669"/>
    <property type="project" value="TreeGrafter"/>
</dbReference>
<evidence type="ECO:0000313" key="5">
    <source>
        <dbReference type="EMBL" id="MBM9468982.1"/>
    </source>
</evidence>
<dbReference type="Gene3D" id="3.30.300.30">
    <property type="match status" value="1"/>
</dbReference>
<dbReference type="SUPFAM" id="SSF47336">
    <property type="entry name" value="ACP-like"/>
    <property type="match status" value="1"/>
</dbReference>
<gene>
    <name evidence="5" type="ORF">JL106_16985</name>
</gene>
<dbReference type="GO" id="GO:0044550">
    <property type="term" value="P:secondary metabolite biosynthetic process"/>
    <property type="evidence" value="ECO:0007669"/>
    <property type="project" value="TreeGrafter"/>
</dbReference>
<evidence type="ECO:0000313" key="6">
    <source>
        <dbReference type="Proteomes" id="UP000663792"/>
    </source>
</evidence>
<dbReference type="CDD" id="cd05930">
    <property type="entry name" value="A_NRPS"/>
    <property type="match status" value="1"/>
</dbReference>
<dbReference type="InterPro" id="IPR009081">
    <property type="entry name" value="PP-bd_ACP"/>
</dbReference>
<dbReference type="PROSITE" id="PS50075">
    <property type="entry name" value="CARRIER"/>
    <property type="match status" value="1"/>
</dbReference>
<dbReference type="SUPFAM" id="SSF56801">
    <property type="entry name" value="Acetyl-CoA synthetase-like"/>
    <property type="match status" value="1"/>
</dbReference>
<dbReference type="PROSITE" id="PS00455">
    <property type="entry name" value="AMP_BINDING"/>
    <property type="match status" value="1"/>
</dbReference>
<keyword evidence="6" id="KW-1185">Reference proteome</keyword>
<feature type="region of interest" description="Disordered" evidence="3">
    <location>
        <begin position="605"/>
        <end position="628"/>
    </location>
</feature>
<dbReference type="Gene3D" id="3.40.50.12780">
    <property type="entry name" value="N-terminal domain of ligase-like"/>
    <property type="match status" value="1"/>
</dbReference>
<proteinExistence type="predicted"/>
<dbReference type="EMBL" id="JAERWK010000021">
    <property type="protein sequence ID" value="MBM9468982.1"/>
    <property type="molecule type" value="Genomic_DNA"/>
</dbReference>
<dbReference type="InterPro" id="IPR025110">
    <property type="entry name" value="AMP-bd_C"/>
</dbReference>
<dbReference type="Pfam" id="PF13193">
    <property type="entry name" value="AMP-binding_C"/>
    <property type="match status" value="1"/>
</dbReference>
<evidence type="ECO:0000256" key="1">
    <source>
        <dbReference type="ARBA" id="ARBA00022450"/>
    </source>
</evidence>
<dbReference type="PANTHER" id="PTHR45527">
    <property type="entry name" value="NONRIBOSOMAL PEPTIDE SYNTHETASE"/>
    <property type="match status" value="1"/>
</dbReference>
<dbReference type="SMART" id="SM00823">
    <property type="entry name" value="PKS_PP"/>
    <property type="match status" value="1"/>
</dbReference>
<dbReference type="InterPro" id="IPR000873">
    <property type="entry name" value="AMP-dep_synth/lig_dom"/>
</dbReference>
<dbReference type="InterPro" id="IPR045851">
    <property type="entry name" value="AMP-bd_C_sf"/>
</dbReference>
<dbReference type="GO" id="GO:0031177">
    <property type="term" value="F:phosphopantetheine binding"/>
    <property type="evidence" value="ECO:0007669"/>
    <property type="project" value="InterPro"/>
</dbReference>
<dbReference type="InterPro" id="IPR020845">
    <property type="entry name" value="AMP-binding_CS"/>
</dbReference>
<accession>A0A938YIL0</accession>
<evidence type="ECO:0000256" key="2">
    <source>
        <dbReference type="ARBA" id="ARBA00022553"/>
    </source>
</evidence>
<dbReference type="Pfam" id="PF00501">
    <property type="entry name" value="AMP-binding"/>
    <property type="match status" value="1"/>
</dbReference>
<feature type="domain" description="Carrier" evidence="4">
    <location>
        <begin position="515"/>
        <end position="590"/>
    </location>
</feature>
<dbReference type="Gene3D" id="1.10.1200.10">
    <property type="entry name" value="ACP-like"/>
    <property type="match status" value="1"/>
</dbReference>
<organism evidence="5 6">
    <name type="scientific">Nakamurella leprariae</name>
    <dbReference type="NCBI Taxonomy" id="2803911"/>
    <lineage>
        <taxon>Bacteria</taxon>
        <taxon>Bacillati</taxon>
        <taxon>Actinomycetota</taxon>
        <taxon>Actinomycetes</taxon>
        <taxon>Nakamurellales</taxon>
        <taxon>Nakamurellaceae</taxon>
        <taxon>Nakamurella</taxon>
    </lineage>
</organism>
<dbReference type="InterPro" id="IPR042099">
    <property type="entry name" value="ANL_N_sf"/>
</dbReference>
<evidence type="ECO:0000256" key="3">
    <source>
        <dbReference type="SAM" id="MobiDB-lite"/>
    </source>
</evidence>
<reference evidence="5" key="1">
    <citation type="submission" date="2021-01" db="EMBL/GenBank/DDBJ databases">
        <title>YIM 132084 draft genome.</title>
        <authorList>
            <person name="An D."/>
        </authorList>
    </citation>
    <scope>NUCLEOTIDE SEQUENCE</scope>
    <source>
        <strain evidence="5">YIM 132084</strain>
    </source>
</reference>
<evidence type="ECO:0000259" key="4">
    <source>
        <dbReference type="PROSITE" id="PS50075"/>
    </source>
</evidence>